<dbReference type="AlphaFoldDB" id="A0A671T4E9"/>
<evidence type="ECO:0000259" key="10">
    <source>
        <dbReference type="Pfam" id="PF25977"/>
    </source>
</evidence>
<dbReference type="InterPro" id="IPR032714">
    <property type="entry name" value="DZIP1_N"/>
</dbReference>
<feature type="coiled-coil region" evidence="7">
    <location>
        <begin position="120"/>
        <end position="154"/>
    </location>
</feature>
<evidence type="ECO:0000313" key="11">
    <source>
        <dbReference type="Ensembl" id="ENSSANP00000103898.1"/>
    </source>
</evidence>
<accession>A0A671T4E9</accession>
<organism evidence="11 12">
    <name type="scientific">Sinocyclocheilus anshuiensis</name>
    <dbReference type="NCBI Taxonomy" id="1608454"/>
    <lineage>
        <taxon>Eukaryota</taxon>
        <taxon>Metazoa</taxon>
        <taxon>Chordata</taxon>
        <taxon>Craniata</taxon>
        <taxon>Vertebrata</taxon>
        <taxon>Euteleostomi</taxon>
        <taxon>Actinopterygii</taxon>
        <taxon>Neopterygii</taxon>
        <taxon>Teleostei</taxon>
        <taxon>Ostariophysi</taxon>
        <taxon>Cypriniformes</taxon>
        <taxon>Cyprinidae</taxon>
        <taxon>Cyprininae</taxon>
        <taxon>Sinocyclocheilus</taxon>
    </lineage>
</organism>
<feature type="compositionally biased region" description="Basic and acidic residues" evidence="8">
    <location>
        <begin position="180"/>
        <end position="189"/>
    </location>
</feature>
<dbReference type="GO" id="GO:0008270">
    <property type="term" value="F:zinc ion binding"/>
    <property type="evidence" value="ECO:0007669"/>
    <property type="project" value="UniProtKB-KW"/>
</dbReference>
<keyword evidence="5" id="KW-0862">Zinc</keyword>
<reference evidence="11" key="2">
    <citation type="submission" date="2025-09" db="UniProtKB">
        <authorList>
            <consortium name="Ensembl"/>
        </authorList>
    </citation>
    <scope>IDENTIFICATION</scope>
</reference>
<dbReference type="PANTHER" id="PTHR21502:SF8">
    <property type="entry name" value="CILIUM ASSEMBLY PROTEIN DZIP1L"/>
    <property type="match status" value="1"/>
</dbReference>
<feature type="compositionally biased region" description="Basic and acidic residues" evidence="8">
    <location>
        <begin position="525"/>
        <end position="537"/>
    </location>
</feature>
<feature type="compositionally biased region" description="Low complexity" evidence="8">
    <location>
        <begin position="560"/>
        <end position="574"/>
    </location>
</feature>
<feature type="region of interest" description="Disordered" evidence="8">
    <location>
        <begin position="706"/>
        <end position="735"/>
    </location>
</feature>
<evidence type="ECO:0000256" key="4">
    <source>
        <dbReference type="ARBA" id="ARBA00022771"/>
    </source>
</evidence>
<evidence type="ECO:0000313" key="12">
    <source>
        <dbReference type="Proteomes" id="UP000472260"/>
    </source>
</evidence>
<dbReference type="GO" id="GO:0005737">
    <property type="term" value="C:cytoplasm"/>
    <property type="evidence" value="ECO:0007669"/>
    <property type="project" value="UniProtKB-SubCell"/>
</dbReference>
<dbReference type="Ensembl" id="ENSSANT00000110267.1">
    <property type="protein sequence ID" value="ENSSANP00000103898.1"/>
    <property type="gene ID" value="ENSSANG00000050910.1"/>
</dbReference>
<evidence type="ECO:0000256" key="1">
    <source>
        <dbReference type="ARBA" id="ARBA00004496"/>
    </source>
</evidence>
<feature type="region of interest" description="Disordered" evidence="8">
    <location>
        <begin position="175"/>
        <end position="196"/>
    </location>
</feature>
<feature type="region of interest" description="Disordered" evidence="8">
    <location>
        <begin position="662"/>
        <end position="681"/>
    </location>
</feature>
<evidence type="ECO:0000256" key="8">
    <source>
        <dbReference type="SAM" id="MobiDB-lite"/>
    </source>
</evidence>
<feature type="compositionally biased region" description="Basic and acidic residues" evidence="8">
    <location>
        <begin position="218"/>
        <end position="251"/>
    </location>
</feature>
<feature type="domain" description="Cilium assembly protein DZIP1" evidence="10">
    <location>
        <begin position="430"/>
        <end position="502"/>
    </location>
</feature>
<feature type="region of interest" description="Disordered" evidence="8">
    <location>
        <begin position="502"/>
        <end position="645"/>
    </location>
</feature>
<evidence type="ECO:0000256" key="6">
    <source>
        <dbReference type="ARBA" id="ARBA00023054"/>
    </source>
</evidence>
<reference evidence="11" key="1">
    <citation type="submission" date="2025-08" db="UniProtKB">
        <authorList>
            <consortium name="Ensembl"/>
        </authorList>
    </citation>
    <scope>IDENTIFICATION</scope>
</reference>
<evidence type="ECO:0000259" key="9">
    <source>
        <dbReference type="Pfam" id="PF13815"/>
    </source>
</evidence>
<dbReference type="InterPro" id="IPR058883">
    <property type="entry name" value="DZIP1_dom"/>
</dbReference>
<dbReference type="PANTHER" id="PTHR21502">
    <property type="entry name" value="ZINC FINGER PROTEIN DZIP1"/>
    <property type="match status" value="1"/>
</dbReference>
<keyword evidence="2" id="KW-0963">Cytoplasm</keyword>
<keyword evidence="3" id="KW-0479">Metal-binding</keyword>
<evidence type="ECO:0000256" key="3">
    <source>
        <dbReference type="ARBA" id="ARBA00022723"/>
    </source>
</evidence>
<dbReference type="Pfam" id="PF13815">
    <property type="entry name" value="Dzip-like_N"/>
    <property type="match status" value="1"/>
</dbReference>
<proteinExistence type="predicted"/>
<dbReference type="GO" id="GO:0036064">
    <property type="term" value="C:ciliary basal body"/>
    <property type="evidence" value="ECO:0007669"/>
    <property type="project" value="TreeGrafter"/>
</dbReference>
<comment type="subcellular location">
    <subcellularLocation>
        <location evidence="1">Cytoplasm</location>
    </subcellularLocation>
</comment>
<evidence type="ECO:0000256" key="5">
    <source>
        <dbReference type="ARBA" id="ARBA00022833"/>
    </source>
</evidence>
<dbReference type="Pfam" id="PF25977">
    <property type="entry name" value="DZIP1"/>
    <property type="match status" value="1"/>
</dbReference>
<evidence type="ECO:0000256" key="2">
    <source>
        <dbReference type="ARBA" id="ARBA00022490"/>
    </source>
</evidence>
<feature type="domain" description="Cilium assembly protein DZIP1 N-terminal" evidence="9">
    <location>
        <begin position="29"/>
        <end position="149"/>
    </location>
</feature>
<name>A0A671T4E9_9TELE</name>
<evidence type="ECO:0000256" key="7">
    <source>
        <dbReference type="SAM" id="Coils"/>
    </source>
</evidence>
<feature type="compositionally biased region" description="Acidic residues" evidence="8">
    <location>
        <begin position="401"/>
        <end position="415"/>
    </location>
</feature>
<keyword evidence="4" id="KW-0863">Zinc-finger</keyword>
<dbReference type="GO" id="GO:0060271">
    <property type="term" value="P:cilium assembly"/>
    <property type="evidence" value="ECO:0007669"/>
    <property type="project" value="TreeGrafter"/>
</dbReference>
<dbReference type="InterPro" id="IPR051241">
    <property type="entry name" value="DZIP_RILPL"/>
</dbReference>
<feature type="region of interest" description="Disordered" evidence="8">
    <location>
        <begin position="216"/>
        <end position="251"/>
    </location>
</feature>
<protein>
    <submittedName>
        <fullName evidence="11">DAZ interacting zinc finger protein 1-like</fullName>
    </submittedName>
</protein>
<dbReference type="Proteomes" id="UP000472260">
    <property type="component" value="Unassembled WGS sequence"/>
</dbReference>
<sequence length="735" mass="83476">MLGQFSPGEPYSALSTTPPLNPAHLLQPFRFRSRTEPIDWRRLSALDVERVERDMNVDMLQNFITTVTFCAVEGERCPNCRGPADPSLIKLLRMSQLSTEYLLHCQDLLSSQLSGLEERLQAALSLVQLGEEQRAELEKNVQEAKQENRRRKTIIATQQLLLQASANHYHKCQFSHVQQRHPEVTDAERQKKRKVEEMEDRIEELKEKLRLTQMQLQAERETESLRRQQEQEKQRRREQSEKEALERWKEEERRKSQQEIGELRQLFLQESKDMASKSSSIEAKLLVLQNKEVGEANNVTLQEDSDPEKELRENRKRELKEKMTRKVRVICLFTEKDYSSLKSENARLVKALSVEKNSGSSLQKLQQQVVSLSSQLSQKDRLIKSQEEKVAPVVLQKAQDAPEEPEEDEEYDSDEPQWKVLKLHKGKSELMKASRPILEESREEKLENMGLRKGTKGISKQTFKSLSALLTGQRLQRYRQQPDLQNQRDNLAREVIRRVKSLQNSQGKLTPSTLKQGGKKNSTLVKEKSLRSREDSKSSIQRAKSQQPQALIPTPTPRSNAPQNQTPKTQQNKNGTPPFSSDEDESVEDSAYITSSRGRPSPSVRLVQSGSLLNPTAEPDWTDSELSEASDTPKLHKSPNAHGSVVQTLTRSLERQLSTPIKKPVGGTRVLPPSSPSPHPAIVKQRALSDEESDLELCSIKELTANRTGVHKSSEVGGTSGTSAWSSVASRPGAW</sequence>
<feature type="region of interest" description="Disordered" evidence="8">
    <location>
        <begin position="394"/>
        <end position="416"/>
    </location>
</feature>
<feature type="compositionally biased region" description="Polar residues" evidence="8">
    <location>
        <begin position="538"/>
        <end position="549"/>
    </location>
</feature>
<feature type="compositionally biased region" description="Polar residues" evidence="8">
    <location>
        <begin position="502"/>
        <end position="524"/>
    </location>
</feature>
<keyword evidence="12" id="KW-1185">Reference proteome</keyword>
<keyword evidence="6 7" id="KW-0175">Coiled coil</keyword>